<dbReference type="AlphaFoldDB" id="A0A2A9M6Y8"/>
<feature type="region of interest" description="Disordered" evidence="1">
    <location>
        <begin position="141"/>
        <end position="215"/>
    </location>
</feature>
<feature type="compositionally biased region" description="Polar residues" evidence="1">
    <location>
        <begin position="195"/>
        <end position="213"/>
    </location>
</feature>
<evidence type="ECO:0000313" key="3">
    <source>
        <dbReference type="EMBL" id="PFH33719.1"/>
    </source>
</evidence>
<dbReference type="KEGG" id="bbes:BESB_079350"/>
<evidence type="ECO:0000256" key="1">
    <source>
        <dbReference type="SAM" id="MobiDB-lite"/>
    </source>
</evidence>
<dbReference type="RefSeq" id="XP_029217728.1">
    <property type="nucleotide sequence ID" value="XM_029366297.1"/>
</dbReference>
<dbReference type="EMBL" id="NWUJ01000008">
    <property type="protein sequence ID" value="PFH33719.1"/>
    <property type="molecule type" value="Genomic_DNA"/>
</dbReference>
<keyword evidence="4" id="KW-1185">Reference proteome</keyword>
<organism evidence="3 4">
    <name type="scientific">Besnoitia besnoiti</name>
    <name type="common">Apicomplexan protozoan</name>
    <dbReference type="NCBI Taxonomy" id="94643"/>
    <lineage>
        <taxon>Eukaryota</taxon>
        <taxon>Sar</taxon>
        <taxon>Alveolata</taxon>
        <taxon>Apicomplexa</taxon>
        <taxon>Conoidasida</taxon>
        <taxon>Coccidia</taxon>
        <taxon>Eucoccidiorida</taxon>
        <taxon>Eimeriorina</taxon>
        <taxon>Sarcocystidae</taxon>
        <taxon>Besnoitia</taxon>
    </lineage>
</organism>
<dbReference type="Proteomes" id="UP000224006">
    <property type="component" value="Chromosome VII"/>
</dbReference>
<gene>
    <name evidence="3" type="ORF">BESB_079350</name>
</gene>
<evidence type="ECO:0000313" key="4">
    <source>
        <dbReference type="Proteomes" id="UP000224006"/>
    </source>
</evidence>
<sequence>MRPGTRASLRLFWALCAGSVLLFDERRFRLDWAANEAVGTLSAAPVAANARGAHLLLLPALFTAAEAAGESAADLAGKDGIPPSNAAHEGEANSAAGEGKQQGDFSPEDSNDDFESVTVEDDPFGEDNYDALRDLAAQLNPDKKSAGTPTDVQEPNAAAAEGPPGRDDTDSIDEVETEEETYTNLPLKDEAGNILPQSQKNSLLESVKKQTQGHMMAAPNRKIVKLAIKGTLEDKLLKEEKEKEQRRQKRRMKLALERHQRKQQEKFDPRVELSEKEAKNKKINKVLQKLVAFFENRF</sequence>
<feature type="compositionally biased region" description="Acidic residues" evidence="1">
    <location>
        <begin position="170"/>
        <end position="181"/>
    </location>
</feature>
<name>A0A2A9M6Y8_BESBE</name>
<evidence type="ECO:0000256" key="2">
    <source>
        <dbReference type="SAM" id="SignalP"/>
    </source>
</evidence>
<feature type="chain" id="PRO_5012631634" evidence="2">
    <location>
        <begin position="23"/>
        <end position="298"/>
    </location>
</feature>
<dbReference type="VEuPathDB" id="ToxoDB:BESB_079350"/>
<keyword evidence="2" id="KW-0732">Signal</keyword>
<feature type="region of interest" description="Disordered" evidence="1">
    <location>
        <begin position="239"/>
        <end position="275"/>
    </location>
</feature>
<reference evidence="3 4" key="1">
    <citation type="submission" date="2017-09" db="EMBL/GenBank/DDBJ databases">
        <title>Genome sequencing of Besnoitia besnoiti strain Bb-Ger1.</title>
        <authorList>
            <person name="Schares G."/>
            <person name="Venepally P."/>
            <person name="Lorenzi H.A."/>
        </authorList>
    </citation>
    <scope>NUCLEOTIDE SEQUENCE [LARGE SCALE GENOMIC DNA]</scope>
    <source>
        <strain evidence="3 4">Bb-Ger1</strain>
    </source>
</reference>
<proteinExistence type="predicted"/>
<dbReference type="GeneID" id="40312862"/>
<feature type="compositionally biased region" description="Acidic residues" evidence="1">
    <location>
        <begin position="106"/>
        <end position="128"/>
    </location>
</feature>
<feature type="compositionally biased region" description="Basic and acidic residues" evidence="1">
    <location>
        <begin position="254"/>
        <end position="275"/>
    </location>
</feature>
<feature type="signal peptide" evidence="2">
    <location>
        <begin position="1"/>
        <end position="22"/>
    </location>
</feature>
<comment type="caution">
    <text evidence="3">The sequence shown here is derived from an EMBL/GenBank/DDBJ whole genome shotgun (WGS) entry which is preliminary data.</text>
</comment>
<accession>A0A2A9M6Y8</accession>
<protein>
    <submittedName>
        <fullName evidence="3">RNA recognition motif-containing protein</fullName>
    </submittedName>
</protein>
<feature type="region of interest" description="Disordered" evidence="1">
    <location>
        <begin position="74"/>
        <end position="128"/>
    </location>
</feature>